<reference evidence="3" key="1">
    <citation type="submission" date="2020-06" db="EMBL/GenBank/DDBJ databases">
        <title>Unique genomic features of the anaerobic methanotrophic archaea.</title>
        <authorList>
            <person name="Chadwick G.L."/>
            <person name="Skennerton C.T."/>
            <person name="Laso-Perez R."/>
            <person name="Leu A.O."/>
            <person name="Speth D.R."/>
            <person name="Yu H."/>
            <person name="Morgan-Lang C."/>
            <person name="Hatzenpichler R."/>
            <person name="Goudeau D."/>
            <person name="Malmstrom R."/>
            <person name="Brazelton W.J."/>
            <person name="Woyke T."/>
            <person name="Hallam S.J."/>
            <person name="Tyson G.W."/>
            <person name="Wegener G."/>
            <person name="Boetius A."/>
            <person name="Orphan V."/>
        </authorList>
    </citation>
    <scope>NUCLEOTIDE SEQUENCE</scope>
</reference>
<feature type="transmembrane region" description="Helical" evidence="1">
    <location>
        <begin position="255"/>
        <end position="275"/>
    </location>
</feature>
<feature type="transmembrane region" description="Helical" evidence="1">
    <location>
        <begin position="49"/>
        <end position="70"/>
    </location>
</feature>
<feature type="transmembrane region" description="Helical" evidence="1">
    <location>
        <begin position="296"/>
        <end position="318"/>
    </location>
</feature>
<keyword evidence="1" id="KW-0472">Membrane</keyword>
<evidence type="ECO:0000259" key="2">
    <source>
        <dbReference type="Pfam" id="PF04892"/>
    </source>
</evidence>
<dbReference type="PANTHER" id="PTHR28008">
    <property type="entry name" value="DOMAIN PROTEIN, PUTATIVE (AFU_ORTHOLOGUE AFUA_3G10980)-RELATED"/>
    <property type="match status" value="1"/>
</dbReference>
<proteinExistence type="predicted"/>
<feature type="transmembrane region" description="Helical" evidence="1">
    <location>
        <begin position="77"/>
        <end position="101"/>
    </location>
</feature>
<gene>
    <name evidence="3" type="ORF">EAHOLGKO_00005</name>
</gene>
<evidence type="ECO:0000313" key="3">
    <source>
        <dbReference type="EMBL" id="QNO46894.1"/>
    </source>
</evidence>
<evidence type="ECO:0000256" key="1">
    <source>
        <dbReference type="SAM" id="Phobius"/>
    </source>
</evidence>
<feature type="domain" description="VanZ-like" evidence="2">
    <location>
        <begin position="15"/>
        <end position="127"/>
    </location>
</feature>
<feature type="domain" description="VanZ-like" evidence="2">
    <location>
        <begin position="305"/>
        <end position="427"/>
    </location>
</feature>
<name>A0A7G9YFW0_9EURY</name>
<sequence>MLSAFAYLFFVIYGSIVPLNFRSRSFEEAWSAFVNIPYLELGIGSRADWVANILLFIPLAFLWQGIIWPLGGAFYRFLSAIGLWSACILLSIVIEFMQLFFPPRTVSLNDILAEGIGAGIGIIAWWLGGPALLRWLSKWRTQQGPSSLFERILWVYLAGLFFYNLMPLDLTISPVEIYHQWKEGRVVLIPFGFPVKDTAQLIYDLTTDIVIWVPVAVLWVLSAKKSFGYIWLAVLLFAVFIEISQLFVYSRVTDVTDILMAAIGGGVGVWIGGRLRSKFLLKKESDAIRPTRSRHFFIGLGGAVLWTGILILIFWYPFDFHVERNFVLERLSDFIKVPFVAHYFGTEFRALTDVFRDILFFIPLGFLLAFAKLPSRSSRLINLVLVFVVAAVALGIELGQVILPDRSPDITDWLLETLGGISGYWGTLALHRRLSAAHPRHTSI</sequence>
<dbReference type="InterPro" id="IPR006976">
    <property type="entry name" value="VanZ-like"/>
</dbReference>
<organism evidence="3">
    <name type="scientific">Candidatus Methanogaster sp. ANME-2c ERB4</name>
    <dbReference type="NCBI Taxonomy" id="2759911"/>
    <lineage>
        <taxon>Archaea</taxon>
        <taxon>Methanobacteriati</taxon>
        <taxon>Methanobacteriota</taxon>
        <taxon>Stenosarchaea group</taxon>
        <taxon>Methanomicrobia</taxon>
        <taxon>Methanosarcinales</taxon>
        <taxon>ANME-2 cluster</taxon>
        <taxon>Candidatus Methanogasteraceae</taxon>
        <taxon>Candidatus Methanogaster</taxon>
    </lineage>
</organism>
<dbReference type="NCBIfam" id="NF037970">
    <property type="entry name" value="vanZ_1"/>
    <property type="match status" value="2"/>
</dbReference>
<keyword evidence="1" id="KW-0812">Transmembrane</keyword>
<dbReference type="AlphaFoldDB" id="A0A7G9YFW0"/>
<feature type="transmembrane region" description="Helical" evidence="1">
    <location>
        <begin position="380"/>
        <end position="401"/>
    </location>
</feature>
<feature type="domain" description="VanZ-like" evidence="2">
    <location>
        <begin position="154"/>
        <end position="271"/>
    </location>
</feature>
<dbReference type="PANTHER" id="PTHR28008:SF1">
    <property type="entry name" value="DOMAIN PROTEIN, PUTATIVE (AFU_ORTHOLOGUE AFUA_3G10980)-RELATED"/>
    <property type="match status" value="1"/>
</dbReference>
<keyword evidence="1" id="KW-1133">Transmembrane helix</keyword>
<accession>A0A7G9YFW0</accession>
<feature type="transmembrane region" description="Helical" evidence="1">
    <location>
        <begin position="116"/>
        <end position="136"/>
    </location>
</feature>
<dbReference type="EMBL" id="MT631231">
    <property type="protein sequence ID" value="QNO46894.1"/>
    <property type="molecule type" value="Genomic_DNA"/>
</dbReference>
<feature type="transmembrane region" description="Helical" evidence="1">
    <location>
        <begin position="354"/>
        <end position="373"/>
    </location>
</feature>
<feature type="transmembrane region" description="Helical" evidence="1">
    <location>
        <begin position="228"/>
        <end position="249"/>
    </location>
</feature>
<feature type="transmembrane region" description="Helical" evidence="1">
    <location>
        <begin position="201"/>
        <end position="221"/>
    </location>
</feature>
<protein>
    <recommendedName>
        <fullName evidence="2">VanZ-like domain-containing protein</fullName>
    </recommendedName>
</protein>
<dbReference type="Pfam" id="PF04892">
    <property type="entry name" value="VanZ"/>
    <property type="match status" value="3"/>
</dbReference>
<feature type="transmembrane region" description="Helical" evidence="1">
    <location>
        <begin position="148"/>
        <end position="166"/>
    </location>
</feature>